<reference evidence="14" key="1">
    <citation type="journal article" date="2023" name="GigaByte">
        <title>Genome assembly of the bearded iris, Iris pallida Lam.</title>
        <authorList>
            <person name="Bruccoleri R.E."/>
            <person name="Oakeley E.J."/>
            <person name="Faust A.M.E."/>
            <person name="Altorfer M."/>
            <person name="Dessus-Babus S."/>
            <person name="Burckhardt D."/>
            <person name="Oertli M."/>
            <person name="Naumann U."/>
            <person name="Petersen F."/>
            <person name="Wong J."/>
        </authorList>
    </citation>
    <scope>NUCLEOTIDE SEQUENCE</scope>
    <source>
        <strain evidence="14">GSM-AAB239-AS_SAM_17_03QT</strain>
    </source>
</reference>
<feature type="transmembrane region" description="Helical" evidence="13">
    <location>
        <begin position="55"/>
        <end position="75"/>
    </location>
</feature>
<evidence type="ECO:0000256" key="8">
    <source>
        <dbReference type="ARBA" id="ARBA00023211"/>
    </source>
</evidence>
<keyword evidence="9" id="KW-0961">Cell wall biogenesis/degradation</keyword>
<dbReference type="InterPro" id="IPR050587">
    <property type="entry name" value="GNT1/Glycosyltrans_8"/>
</dbReference>
<dbReference type="InterPro" id="IPR002495">
    <property type="entry name" value="Glyco_trans_8"/>
</dbReference>
<dbReference type="GO" id="GO:0000139">
    <property type="term" value="C:Golgi membrane"/>
    <property type="evidence" value="ECO:0007669"/>
    <property type="project" value="UniProtKB-SubCell"/>
</dbReference>
<dbReference type="FunFam" id="3.90.550.10:FF:000018">
    <property type="entry name" value="Hexosyltransferase"/>
    <property type="match status" value="1"/>
</dbReference>
<evidence type="ECO:0000313" key="14">
    <source>
        <dbReference type="EMBL" id="KAJ6798449.1"/>
    </source>
</evidence>
<keyword evidence="4 13" id="KW-0812">Transmembrane</keyword>
<comment type="subcellular location">
    <subcellularLocation>
        <location evidence="1">Golgi apparatus membrane</location>
        <topology evidence="1">Single-pass type II membrane protein</topology>
    </subcellularLocation>
</comment>
<evidence type="ECO:0000256" key="3">
    <source>
        <dbReference type="ARBA" id="ARBA00022679"/>
    </source>
</evidence>
<dbReference type="AlphaFoldDB" id="A0AAX6E3B4"/>
<dbReference type="CDD" id="cd02537">
    <property type="entry name" value="GT8_Glycogenin"/>
    <property type="match status" value="1"/>
</dbReference>
<dbReference type="Pfam" id="PF01501">
    <property type="entry name" value="Glyco_transf_8"/>
    <property type="match status" value="1"/>
</dbReference>
<reference evidence="14" key="2">
    <citation type="submission" date="2023-04" db="EMBL/GenBank/DDBJ databases">
        <authorList>
            <person name="Bruccoleri R.E."/>
            <person name="Oakeley E.J."/>
            <person name="Faust A.-M."/>
            <person name="Dessus-Babus S."/>
            <person name="Altorfer M."/>
            <person name="Burckhardt D."/>
            <person name="Oertli M."/>
            <person name="Naumann U."/>
            <person name="Petersen F."/>
            <person name="Wong J."/>
        </authorList>
    </citation>
    <scope>NUCLEOTIDE SEQUENCE</scope>
    <source>
        <strain evidence="14">GSM-AAB239-AS_SAM_17_03QT</strain>
        <tissue evidence="14">Leaf</tissue>
    </source>
</reference>
<keyword evidence="2" id="KW-0328">Glycosyltransferase</keyword>
<feature type="region of interest" description="Disordered" evidence="12">
    <location>
        <begin position="21"/>
        <end position="43"/>
    </location>
</feature>
<evidence type="ECO:0000256" key="11">
    <source>
        <dbReference type="RuleBase" id="RU362027"/>
    </source>
</evidence>
<evidence type="ECO:0000313" key="15">
    <source>
        <dbReference type="Proteomes" id="UP001140949"/>
    </source>
</evidence>
<keyword evidence="3" id="KW-0808">Transferase</keyword>
<evidence type="ECO:0000256" key="1">
    <source>
        <dbReference type="ARBA" id="ARBA00004323"/>
    </source>
</evidence>
<comment type="similarity">
    <text evidence="10">Belongs to the glycosyltransferase 8 family. Glycogenin subfamily.</text>
</comment>
<keyword evidence="7 13" id="KW-0472">Membrane</keyword>
<feature type="compositionally biased region" description="Basic and acidic residues" evidence="12">
    <location>
        <begin position="24"/>
        <end position="41"/>
    </location>
</feature>
<evidence type="ECO:0000256" key="5">
    <source>
        <dbReference type="ARBA" id="ARBA00022723"/>
    </source>
</evidence>
<evidence type="ECO:0000256" key="6">
    <source>
        <dbReference type="ARBA" id="ARBA00022989"/>
    </source>
</evidence>
<sequence>MRGTMGGSAIPVEARYRLALSNDDSSKRRSQRSKDYKDAEKSTFSMPERSSSCKFRSLQVVLFIIICGTLLTLLYSPAVNSEHFVHSGRRSKFVDIGWIWDRTVTDSRYESHLGVDWVQVAKAVGKVDGRKGSLKLGLLNFNITEVNYWQQLLPRAESSTVHMEYAKNNLTWEELYPEWIDEEEESEVPNCPDLPEPEVPVRSRFDLIAVKLPCNRSAKNWSRDVARLHLQLSAAKLAAAHGDSEHKVHVLFITDCFPIPNLFTCKDLVVREGDTWLYKPDLRILKEKLQLPEGSCQLSIPLNAKERPLSDASQHREAYATILHSAHVYVCGAITAAQSIRMAGSTRDLVILVDETISDHHKGGLEAAGWKVRTIQRIRNPKAERDAYNEWNYSKFRLWQLTDYDKVIFIDADLLILRNIDFLFTMPEITATGNNATLFNSGVMVVEPSNCTFQLLMDHINEIESYNGGDQGYLNEIFTWWHRIPRHMNFLKHFWVGDEEDVKAKKTALFGADPPALYVLHYLGLKPWLCFRDYDCNWNVDILQEFASDVAHARWWKVHDAMPENLQGFCLLRSKQKAGLEWDRRQAEKANFPDGHWKRNITDPRLGICYEEFCYWESMLWHWGETNWTDDSPVATATPQAALPIQ</sequence>
<comment type="caution">
    <text evidence="14">The sequence shown here is derived from an EMBL/GenBank/DDBJ whole genome shotgun (WGS) entry which is preliminary data.</text>
</comment>
<proteinExistence type="inferred from homology"/>
<dbReference type="Gene3D" id="3.90.550.10">
    <property type="entry name" value="Spore Coat Polysaccharide Biosynthesis Protein SpsA, Chain A"/>
    <property type="match status" value="1"/>
</dbReference>
<evidence type="ECO:0000256" key="12">
    <source>
        <dbReference type="SAM" id="MobiDB-lite"/>
    </source>
</evidence>
<organism evidence="14 15">
    <name type="scientific">Iris pallida</name>
    <name type="common">Sweet iris</name>
    <dbReference type="NCBI Taxonomy" id="29817"/>
    <lineage>
        <taxon>Eukaryota</taxon>
        <taxon>Viridiplantae</taxon>
        <taxon>Streptophyta</taxon>
        <taxon>Embryophyta</taxon>
        <taxon>Tracheophyta</taxon>
        <taxon>Spermatophyta</taxon>
        <taxon>Magnoliopsida</taxon>
        <taxon>Liliopsida</taxon>
        <taxon>Asparagales</taxon>
        <taxon>Iridaceae</taxon>
        <taxon>Iridoideae</taxon>
        <taxon>Irideae</taxon>
        <taxon>Iris</taxon>
    </lineage>
</organism>
<dbReference type="Proteomes" id="UP001140949">
    <property type="component" value="Unassembled WGS sequence"/>
</dbReference>
<evidence type="ECO:0000256" key="4">
    <source>
        <dbReference type="ARBA" id="ARBA00022692"/>
    </source>
</evidence>
<accession>A0AAX6E3B4</accession>
<dbReference type="EC" id="2.4.1.-" evidence="11"/>
<keyword evidence="15" id="KW-1185">Reference proteome</keyword>
<dbReference type="EMBL" id="JANAVB010040220">
    <property type="protein sequence ID" value="KAJ6798449.1"/>
    <property type="molecule type" value="Genomic_DNA"/>
</dbReference>
<evidence type="ECO:0000256" key="7">
    <source>
        <dbReference type="ARBA" id="ARBA00023136"/>
    </source>
</evidence>
<gene>
    <name evidence="14" type="ORF">M6B38_212010</name>
</gene>
<dbReference type="GO" id="GO:0016757">
    <property type="term" value="F:glycosyltransferase activity"/>
    <property type="evidence" value="ECO:0007669"/>
    <property type="project" value="UniProtKB-KW"/>
</dbReference>
<dbReference type="SUPFAM" id="SSF53448">
    <property type="entry name" value="Nucleotide-diphospho-sugar transferases"/>
    <property type="match status" value="1"/>
</dbReference>
<evidence type="ECO:0000256" key="10">
    <source>
        <dbReference type="ARBA" id="ARBA00038162"/>
    </source>
</evidence>
<evidence type="ECO:0000256" key="13">
    <source>
        <dbReference type="SAM" id="Phobius"/>
    </source>
</evidence>
<dbReference type="InterPro" id="IPR029044">
    <property type="entry name" value="Nucleotide-diphossugar_trans"/>
</dbReference>
<dbReference type="GO" id="GO:0046872">
    <property type="term" value="F:metal ion binding"/>
    <property type="evidence" value="ECO:0007669"/>
    <property type="project" value="UniProtKB-KW"/>
</dbReference>
<evidence type="ECO:0000256" key="2">
    <source>
        <dbReference type="ARBA" id="ARBA00022676"/>
    </source>
</evidence>
<evidence type="ECO:0000256" key="9">
    <source>
        <dbReference type="ARBA" id="ARBA00023316"/>
    </source>
</evidence>
<dbReference type="PANTHER" id="PTHR11183">
    <property type="entry name" value="GLYCOGENIN SUBFAMILY MEMBER"/>
    <property type="match status" value="1"/>
</dbReference>
<dbReference type="GO" id="GO:0071555">
    <property type="term" value="P:cell wall organization"/>
    <property type="evidence" value="ECO:0007669"/>
    <property type="project" value="UniProtKB-KW"/>
</dbReference>
<protein>
    <recommendedName>
        <fullName evidence="11">Hexosyltransferase</fullName>
        <ecNumber evidence="11">2.4.1.-</ecNumber>
    </recommendedName>
</protein>
<keyword evidence="6 13" id="KW-1133">Transmembrane helix</keyword>
<name>A0AAX6E3B4_IRIPA</name>
<keyword evidence="8" id="KW-0464">Manganese</keyword>
<keyword evidence="5" id="KW-0479">Metal-binding</keyword>